<dbReference type="GO" id="GO:0003677">
    <property type="term" value="F:DNA binding"/>
    <property type="evidence" value="ECO:0007669"/>
    <property type="project" value="InterPro"/>
</dbReference>
<dbReference type="OrthoDB" id="5555485at2"/>
<accession>A0A368XE35</accession>
<evidence type="ECO:0000259" key="2">
    <source>
        <dbReference type="Pfam" id="PF01580"/>
    </source>
</evidence>
<gene>
    <name evidence="3" type="ORF">DES41_111168</name>
</gene>
<evidence type="ECO:0000313" key="4">
    <source>
        <dbReference type="Proteomes" id="UP000252884"/>
    </source>
</evidence>
<feature type="domain" description="FtsK" evidence="2">
    <location>
        <begin position="542"/>
        <end position="585"/>
    </location>
</feature>
<dbReference type="Proteomes" id="UP000252884">
    <property type="component" value="Unassembled WGS sequence"/>
</dbReference>
<comment type="caution">
    <text evidence="3">The sequence shown here is derived from an EMBL/GenBank/DDBJ whole genome shotgun (WGS) entry which is preliminary data.</text>
</comment>
<dbReference type="EMBL" id="QPJK01000011">
    <property type="protein sequence ID" value="RCW66210.1"/>
    <property type="molecule type" value="Genomic_DNA"/>
</dbReference>
<name>A0A368XE35_9BURK</name>
<dbReference type="Pfam" id="PF11130">
    <property type="entry name" value="TraC_F_IV"/>
    <property type="match status" value="1"/>
</dbReference>
<dbReference type="NCBIfam" id="TIGR03744">
    <property type="entry name" value="traC_PFL_4706"/>
    <property type="match status" value="1"/>
</dbReference>
<dbReference type="Gene3D" id="3.40.50.300">
    <property type="entry name" value="P-loop containing nucleotide triphosphate hydrolases"/>
    <property type="match status" value="2"/>
</dbReference>
<feature type="region of interest" description="Disordered" evidence="1">
    <location>
        <begin position="15"/>
        <end position="61"/>
    </location>
</feature>
<dbReference type="SUPFAM" id="SSF52540">
    <property type="entry name" value="P-loop containing nucleoside triphosphate hydrolases"/>
    <property type="match status" value="1"/>
</dbReference>
<organism evidence="3 4">
    <name type="scientific">Pseudorhodoferax soli</name>
    <dbReference type="NCBI Taxonomy" id="545864"/>
    <lineage>
        <taxon>Bacteria</taxon>
        <taxon>Pseudomonadati</taxon>
        <taxon>Pseudomonadota</taxon>
        <taxon>Betaproteobacteria</taxon>
        <taxon>Burkholderiales</taxon>
        <taxon>Comamonadaceae</taxon>
    </lineage>
</organism>
<reference evidence="3 4" key="1">
    <citation type="submission" date="2018-07" db="EMBL/GenBank/DDBJ databases">
        <title>Genomic Encyclopedia of Type Strains, Phase IV (KMG-IV): sequencing the most valuable type-strain genomes for metagenomic binning, comparative biology and taxonomic classification.</title>
        <authorList>
            <person name="Goeker M."/>
        </authorList>
    </citation>
    <scope>NUCLEOTIDE SEQUENCE [LARGE SCALE GENOMIC DNA]</scope>
    <source>
        <strain evidence="3 4">DSM 21634</strain>
    </source>
</reference>
<evidence type="ECO:0000313" key="3">
    <source>
        <dbReference type="EMBL" id="RCW66210.1"/>
    </source>
</evidence>
<dbReference type="InterPro" id="IPR022303">
    <property type="entry name" value="Conjug_Trfer_ATPase"/>
</dbReference>
<dbReference type="InterPro" id="IPR002543">
    <property type="entry name" value="FtsK_dom"/>
</dbReference>
<dbReference type="Pfam" id="PF01580">
    <property type="entry name" value="FtsK_SpoIIIE"/>
    <property type="match status" value="1"/>
</dbReference>
<keyword evidence="4" id="KW-1185">Reference proteome</keyword>
<protein>
    <submittedName>
        <fullName evidence="3">Conjugative transfer ATPase</fullName>
    </submittedName>
</protein>
<dbReference type="AlphaFoldDB" id="A0A368XE35"/>
<sequence>MKLLSALGINRLLPTTNGAAPAPKAPAADALVPGPKGPQPPAVSDTAKPRKPGVSPVGQRRAMALRPPSFTDLLPYVAYSPTQRIFELKDGQSLGVLFELGSIPTEARTPADLAQYCDRITAVLQAVPESSSSPWIVQFFVNDDHDLDHLADRWLDYVAEVHRHEPARRDAVLASDLTQSVLQDIRAHLRQVAQPEGLFFDAEVTDQPWCGQIRRVRCCIYKRFETAVAEDPRPAHAQLETMAVTMEATLAEAGVRVRRGTGKDLYEWLLPFFNRAVPWAQDATDMLRVAPYPDDLQPSNDGDGDGNGDGNGAPILGMDLSEMLSFSEPYSDPESGTFAFDGKPVRVMTLQGLHRQPQVGHLTAELLSGGKFFARFDRMPPGTMLSFSITVRPQYLLERHIEQMAHASRAQTAAAAETHGECLRVLDRMQKGDKLLPLLLTLYVSGNDAAELENRVSSINALLVPTGLRFIEPRQDLVPLDTFMRGLPFNYDAAFDERLLRRSRLTFASHIAALLPLYGRTRGTPHPGMWFWNRGGEPVWIDPLNARDRKKNAHMVVLGPTGAGKSATLNYLCMSVAAIHRPRLVIVDAGKSFALLLEYFKAKGLSTHFVNLSGSSTVSLPPFVHGLKLLDDPLVMEAFRAMEAGGEIPSSVPQAIDAALESAGAAEESDDSDQEDEEDEKRDILGEMLVAAIMMITGGERREEDRMSRADRYLITRALIKASIRTRHEGRPHPLTQDVAYELMGMQTDASLSPGRRERAEEMGQSMMSFTQGLRGTLFNRVGGDWPDVDVTLVEMGTLTRDGYSDALAVAYTSLIDAVQSRGEACQHEGRPLVMLTDESHIITTSELLGPKVAKGTKMWRKLNMWFWMGTQNLQDFPESMGRVLSMCEFWMLLTMDKSEIDQVARFKTLTLEQRQLIESARKAKHQYTEGVLTTASGQFLFRNVPPALPLALAMTEGDEKAHRRRLMEQHQCSELQAAMLVAEEISRNRGIHV</sequence>
<feature type="region of interest" description="Disordered" evidence="1">
    <location>
        <begin position="292"/>
        <end position="314"/>
    </location>
</feature>
<feature type="region of interest" description="Disordered" evidence="1">
    <location>
        <begin position="661"/>
        <end position="681"/>
    </location>
</feature>
<dbReference type="InterPro" id="IPR025955">
    <property type="entry name" value="TraC/Conjuga_ATPase"/>
</dbReference>
<proteinExistence type="predicted"/>
<feature type="compositionally biased region" description="Acidic residues" evidence="1">
    <location>
        <begin position="667"/>
        <end position="680"/>
    </location>
</feature>
<dbReference type="GO" id="GO:0005524">
    <property type="term" value="F:ATP binding"/>
    <property type="evidence" value="ECO:0007669"/>
    <property type="project" value="InterPro"/>
</dbReference>
<feature type="compositionally biased region" description="Low complexity" evidence="1">
    <location>
        <begin position="19"/>
        <end position="30"/>
    </location>
</feature>
<dbReference type="InterPro" id="IPR027417">
    <property type="entry name" value="P-loop_NTPase"/>
</dbReference>
<evidence type="ECO:0000256" key="1">
    <source>
        <dbReference type="SAM" id="MobiDB-lite"/>
    </source>
</evidence>